<dbReference type="Proteomes" id="UP000664398">
    <property type="component" value="Unassembled WGS sequence"/>
</dbReference>
<evidence type="ECO:0000313" key="3">
    <source>
        <dbReference type="Proteomes" id="UP000664398"/>
    </source>
</evidence>
<dbReference type="Pfam" id="PF19876">
    <property type="entry name" value="DUF6349"/>
    <property type="match status" value="1"/>
</dbReference>
<organism evidence="2 3">
    <name type="scientific">Leucobacter ruminantium</name>
    <dbReference type="NCBI Taxonomy" id="1289170"/>
    <lineage>
        <taxon>Bacteria</taxon>
        <taxon>Bacillati</taxon>
        <taxon>Actinomycetota</taxon>
        <taxon>Actinomycetes</taxon>
        <taxon>Micrococcales</taxon>
        <taxon>Microbacteriaceae</taxon>
        <taxon>Leucobacter</taxon>
    </lineage>
</organism>
<feature type="region of interest" description="Disordered" evidence="1">
    <location>
        <begin position="206"/>
        <end position="245"/>
    </location>
</feature>
<proteinExistence type="predicted"/>
<protein>
    <submittedName>
        <fullName evidence="2">Uncharacterized protein</fullName>
    </submittedName>
</protein>
<evidence type="ECO:0000313" key="2">
    <source>
        <dbReference type="EMBL" id="MBO1806626.1"/>
    </source>
</evidence>
<gene>
    <name evidence="2" type="ORF">J4H91_15105</name>
</gene>
<name>A0A939LYT4_9MICO</name>
<dbReference type="AlphaFoldDB" id="A0A939LYT4"/>
<dbReference type="InterPro" id="IPR045930">
    <property type="entry name" value="DUF6349"/>
</dbReference>
<evidence type="ECO:0000256" key="1">
    <source>
        <dbReference type="SAM" id="MobiDB-lite"/>
    </source>
</evidence>
<comment type="caution">
    <text evidence="2">The sequence shown here is derived from an EMBL/GenBank/DDBJ whole genome shotgun (WGS) entry which is preliminary data.</text>
</comment>
<dbReference type="EMBL" id="JAGDYL010000048">
    <property type="protein sequence ID" value="MBO1806626.1"/>
    <property type="molecule type" value="Genomic_DNA"/>
</dbReference>
<reference evidence="2" key="1">
    <citation type="submission" date="2021-03" db="EMBL/GenBank/DDBJ databases">
        <title>Leucobacter chromiisoli sp. nov., isolated from chromium-containing soil of chemical plant.</title>
        <authorList>
            <person name="Xu Z."/>
        </authorList>
    </citation>
    <scope>NUCLEOTIDE SEQUENCE</scope>
    <source>
        <strain evidence="2">A2</strain>
    </source>
</reference>
<accession>A0A939LYT4</accession>
<dbReference type="RefSeq" id="WP_208047076.1">
    <property type="nucleotide sequence ID" value="NZ_JAGDYL010000048.1"/>
</dbReference>
<sequence length="245" mass="27241">MKPVDGQLAFDFDEFAREDARRDLPSREGAPLHFTTDYYAPGELDEAFELWCFLNGNFGSIPRSHMWHRPSWATGETEYGDHSIVTFTADLSPPRGAAGPGDVVYRASCESCEWHAVDDSENGVVEAWHDHAVPGWRELPVIPAQVRVRDEKGLTKLAKAWISEHYPQHMQVAGAPIITERTPHATRHVAGYSPWRGYDLSWTALDHPSSTSDRPVSAARRDLASAMGAESRQAPQLGAVDGPRR</sequence>
<keyword evidence="3" id="KW-1185">Reference proteome</keyword>